<evidence type="ECO:0000313" key="1">
    <source>
        <dbReference type="EMBL" id="CAG8467995.1"/>
    </source>
</evidence>
<dbReference type="EMBL" id="CAJVQB010000112">
    <property type="protein sequence ID" value="CAG8467995.1"/>
    <property type="molecule type" value="Genomic_DNA"/>
</dbReference>
<name>A0ABM8VX20_GIGMA</name>
<proteinExistence type="predicted"/>
<organism evidence="1 2">
    <name type="scientific">Gigaspora margarita</name>
    <dbReference type="NCBI Taxonomy" id="4874"/>
    <lineage>
        <taxon>Eukaryota</taxon>
        <taxon>Fungi</taxon>
        <taxon>Fungi incertae sedis</taxon>
        <taxon>Mucoromycota</taxon>
        <taxon>Glomeromycotina</taxon>
        <taxon>Glomeromycetes</taxon>
        <taxon>Diversisporales</taxon>
        <taxon>Gigasporaceae</taxon>
        <taxon>Gigaspora</taxon>
    </lineage>
</organism>
<accession>A0ABM8VX20</accession>
<keyword evidence="2" id="KW-1185">Reference proteome</keyword>
<protein>
    <submittedName>
        <fullName evidence="1">34543_t:CDS:1</fullName>
    </submittedName>
</protein>
<sequence>MQLIPECLNALKYRTFWENTEEPTLFDFLNFRLSTGVLDDKRTEYSRYKNELTTISKFYAEASEFGQNIIKWKNSCKSLSAPTTLQPVMLAMGKSVMPVAMLNELLWTCHARKEFNDKRSKVVNNFWDCQDINAEAEMVEIKSKAEIRMFQAAQHATIAKVTTEQVQQYAVSTTTGIAKRFLDNNEETTNHVKAYKTNSEKIDHDCNADETNHGGENSTMDNFEKQKHTDESIIKKNGFRTPPHQIVGNTYFSSSFQSIMVPSNENILKALAKSLATINDSKYFKDFIPRFLEFKEYEKNNEYSCAHDDVMDIRGDSDFAKFLTLDEYMKLLLIKPKRNETTEHGLKKQISDWINITKELNVIKNEDSEESIKLKEYGVESFNKPIPDISASNTSERHYWSEFGHRFFSKMLQDFVGLDWRVMEAPVMASKYRKNYGLNYAKDKIAEGKFADLLAWLWETGEEIFVGEQAGPPNQHDLTKLSMDSFKLYRKLRDCLNVRILHSIEKGDTNYNNRIVFGILGYLFEIKMVIMWKDGVYIYEEFGSLKIASHPNNIPMMKSGMLRLLEFRTIIKSEVQNTLKVEYNHNTIQFLKRKFNDIIQTKSSPSKIAKSLIKLKITKKKYKVNFSNDTSINVELIFQKGHNKKKVQKAPITEYGLILKNQPKPLQTLICTLRIPEGYIKNVFLYKWYKPSDIYRESNSVEH</sequence>
<evidence type="ECO:0000313" key="2">
    <source>
        <dbReference type="Proteomes" id="UP000789901"/>
    </source>
</evidence>
<gene>
    <name evidence="1" type="ORF">GMARGA_LOCUS636</name>
</gene>
<dbReference type="Proteomes" id="UP000789901">
    <property type="component" value="Unassembled WGS sequence"/>
</dbReference>
<reference evidence="1 2" key="1">
    <citation type="submission" date="2021-06" db="EMBL/GenBank/DDBJ databases">
        <authorList>
            <person name="Kallberg Y."/>
            <person name="Tangrot J."/>
            <person name="Rosling A."/>
        </authorList>
    </citation>
    <scope>NUCLEOTIDE SEQUENCE [LARGE SCALE GENOMIC DNA]</scope>
    <source>
        <strain evidence="1 2">120-4 pot B 10/14</strain>
    </source>
</reference>
<comment type="caution">
    <text evidence="1">The sequence shown here is derived from an EMBL/GenBank/DDBJ whole genome shotgun (WGS) entry which is preliminary data.</text>
</comment>